<evidence type="ECO:0000313" key="1">
    <source>
        <dbReference type="EMBL" id="RDI99558.1"/>
    </source>
</evidence>
<comment type="caution">
    <text evidence="1">The sequence shown here is derived from an EMBL/GenBank/DDBJ whole genome shotgun (WGS) entry which is preliminary data.</text>
</comment>
<accession>A0A370KA92</accession>
<organism evidence="1 2">
    <name type="scientific">Dyella solisilvae</name>
    <dbReference type="NCBI Taxonomy" id="1920168"/>
    <lineage>
        <taxon>Bacteria</taxon>
        <taxon>Pseudomonadati</taxon>
        <taxon>Pseudomonadota</taxon>
        <taxon>Gammaproteobacteria</taxon>
        <taxon>Lysobacterales</taxon>
        <taxon>Rhodanobacteraceae</taxon>
        <taxon>Dyella</taxon>
    </lineage>
</organism>
<sequence length="63" mass="7113">MNGAHGEQDMLPNDIDAYAQHVDGIDPARYLDSQAQEVWLAARRRWPLLDAVLHPTERRTSGS</sequence>
<dbReference type="OrthoDB" id="9111917at2"/>
<proteinExistence type="predicted"/>
<dbReference type="RefSeq" id="WP_114823300.1">
    <property type="nucleotide sequence ID" value="NZ_QQSY01000001.1"/>
</dbReference>
<name>A0A370KA92_9GAMM</name>
<dbReference type="Proteomes" id="UP000254711">
    <property type="component" value="Unassembled WGS sequence"/>
</dbReference>
<dbReference type="AlphaFoldDB" id="A0A370KA92"/>
<gene>
    <name evidence="1" type="ORF">DVT68_01515</name>
</gene>
<protein>
    <submittedName>
        <fullName evidence="1">Uncharacterized protein</fullName>
    </submittedName>
</protein>
<reference evidence="1 2" key="1">
    <citation type="submission" date="2018-07" db="EMBL/GenBank/DDBJ databases">
        <title>Dyella solisilvae sp. nov., isolated from the pine and broad-leaved mixed forest soil.</title>
        <authorList>
            <person name="Gao Z."/>
            <person name="Qiu L."/>
        </authorList>
    </citation>
    <scope>NUCLEOTIDE SEQUENCE [LARGE SCALE GENOMIC DNA]</scope>
    <source>
        <strain evidence="1 2">DHG54</strain>
    </source>
</reference>
<keyword evidence="2" id="KW-1185">Reference proteome</keyword>
<evidence type="ECO:0000313" key="2">
    <source>
        <dbReference type="Proteomes" id="UP000254711"/>
    </source>
</evidence>
<dbReference type="EMBL" id="QQSY01000001">
    <property type="protein sequence ID" value="RDI99558.1"/>
    <property type="molecule type" value="Genomic_DNA"/>
</dbReference>